<feature type="transmembrane region" description="Helical" evidence="2">
    <location>
        <begin position="71"/>
        <end position="91"/>
    </location>
</feature>
<dbReference type="OrthoDB" id="222505at2157"/>
<dbReference type="EMBL" id="AOHZ01000055">
    <property type="protein sequence ID" value="ELY54755.1"/>
    <property type="molecule type" value="Genomic_DNA"/>
</dbReference>
<dbReference type="Proteomes" id="UP000011602">
    <property type="component" value="Unassembled WGS sequence"/>
</dbReference>
<comment type="caution">
    <text evidence="3">The sequence shown here is derived from an EMBL/GenBank/DDBJ whole genome shotgun (WGS) entry which is preliminary data.</text>
</comment>
<evidence type="ECO:0000256" key="2">
    <source>
        <dbReference type="SAM" id="Phobius"/>
    </source>
</evidence>
<accession>L9WZ48</accession>
<sequence length="260" mass="27227">MLGTWSEHVDELLYDGERVQCRVDLEAATVVVTNDRVLVFTEDGGGSNYRTVERPNVARVSVETDDAPRQLVWATVVLFLGVGLLLAAATYDLADLVAGVDVEGATGITGGALETVETLLTALDLTVLVAGALVALFSTVFFVRYIASRTRRLVLRISGDDDIALPVSDADLEADRTIALEEAIGPGEPSESVTVETDSDSSANDGPADAAGGRANADGRPAANGPDDARPADGERSPVDERSTDRTGVDDPLTDPDESG</sequence>
<feature type="region of interest" description="Disordered" evidence="1">
    <location>
        <begin position="182"/>
        <end position="260"/>
    </location>
</feature>
<proteinExistence type="predicted"/>
<keyword evidence="4" id="KW-1185">Reference proteome</keyword>
<dbReference type="PATRIC" id="fig|1227499.3.peg.2528"/>
<evidence type="ECO:0000313" key="4">
    <source>
        <dbReference type="Proteomes" id="UP000011602"/>
    </source>
</evidence>
<evidence type="ECO:0000313" key="3">
    <source>
        <dbReference type="EMBL" id="ELY54755.1"/>
    </source>
</evidence>
<feature type="compositionally biased region" description="Low complexity" evidence="1">
    <location>
        <begin position="200"/>
        <end position="226"/>
    </location>
</feature>
<feature type="compositionally biased region" description="Basic and acidic residues" evidence="1">
    <location>
        <begin position="227"/>
        <end position="249"/>
    </location>
</feature>
<gene>
    <name evidence="3" type="ORF">C493_12319</name>
</gene>
<feature type="transmembrane region" description="Helical" evidence="2">
    <location>
        <begin position="125"/>
        <end position="147"/>
    </location>
</feature>
<organism evidence="3 4">
    <name type="scientific">Natronolimnohabitans innermongolicus JCM 12255</name>
    <dbReference type="NCBI Taxonomy" id="1227499"/>
    <lineage>
        <taxon>Archaea</taxon>
        <taxon>Methanobacteriati</taxon>
        <taxon>Methanobacteriota</taxon>
        <taxon>Stenosarchaea group</taxon>
        <taxon>Halobacteria</taxon>
        <taxon>Halobacteriales</taxon>
        <taxon>Natrialbaceae</taxon>
        <taxon>Natronolimnohabitans</taxon>
    </lineage>
</organism>
<dbReference type="STRING" id="1227499.C493_12319"/>
<keyword evidence="2" id="KW-1133">Transmembrane helix</keyword>
<reference evidence="3 4" key="1">
    <citation type="journal article" date="2014" name="PLoS Genet.">
        <title>Phylogenetically driven sequencing of extremely halophilic archaea reveals strategies for static and dynamic osmo-response.</title>
        <authorList>
            <person name="Becker E.A."/>
            <person name="Seitzer P.M."/>
            <person name="Tritt A."/>
            <person name="Larsen D."/>
            <person name="Krusor M."/>
            <person name="Yao A.I."/>
            <person name="Wu D."/>
            <person name="Madern D."/>
            <person name="Eisen J.A."/>
            <person name="Darling A.E."/>
            <person name="Facciotti M.T."/>
        </authorList>
    </citation>
    <scope>NUCLEOTIDE SEQUENCE [LARGE SCALE GENOMIC DNA]</scope>
    <source>
        <strain evidence="3 4">JCM 12255</strain>
    </source>
</reference>
<keyword evidence="2" id="KW-0472">Membrane</keyword>
<dbReference type="eggNOG" id="arCOG08172">
    <property type="taxonomic scope" value="Archaea"/>
</dbReference>
<keyword evidence="2" id="KW-0812">Transmembrane</keyword>
<dbReference type="RefSeq" id="WP_007259742.1">
    <property type="nucleotide sequence ID" value="NZ_AOHZ01000055.1"/>
</dbReference>
<name>L9WZ48_9EURY</name>
<protein>
    <submittedName>
        <fullName evidence="3">Uncharacterized protein</fullName>
    </submittedName>
</protein>
<dbReference type="AlphaFoldDB" id="L9WZ48"/>
<evidence type="ECO:0000256" key="1">
    <source>
        <dbReference type="SAM" id="MobiDB-lite"/>
    </source>
</evidence>